<organism evidence="3">
    <name type="scientific">bioreactor metagenome</name>
    <dbReference type="NCBI Taxonomy" id="1076179"/>
    <lineage>
        <taxon>unclassified sequences</taxon>
        <taxon>metagenomes</taxon>
        <taxon>ecological metagenomes</taxon>
    </lineage>
</organism>
<dbReference type="InterPro" id="IPR004173">
    <property type="entry name" value="3H_domain"/>
</dbReference>
<dbReference type="SUPFAM" id="SSF75500">
    <property type="entry name" value="Putative transcriptional regulator TM1602, C-terminal domain"/>
    <property type="match status" value="1"/>
</dbReference>
<proteinExistence type="predicted"/>
<dbReference type="SUPFAM" id="SSF46785">
    <property type="entry name" value="Winged helix' DNA-binding domain"/>
    <property type="match status" value="1"/>
</dbReference>
<evidence type="ECO:0000259" key="1">
    <source>
        <dbReference type="Pfam" id="PF02829"/>
    </source>
</evidence>
<reference evidence="3" key="1">
    <citation type="submission" date="2019-08" db="EMBL/GenBank/DDBJ databases">
        <authorList>
            <person name="Kucharzyk K."/>
            <person name="Murdoch R.W."/>
            <person name="Higgins S."/>
            <person name="Loffler F."/>
        </authorList>
    </citation>
    <scope>NUCLEOTIDE SEQUENCE</scope>
</reference>
<evidence type="ECO:0000259" key="2">
    <source>
        <dbReference type="Pfam" id="PF08279"/>
    </source>
</evidence>
<feature type="domain" description="3H" evidence="1">
    <location>
        <begin position="74"/>
        <end position="169"/>
    </location>
</feature>
<evidence type="ECO:0000313" key="3">
    <source>
        <dbReference type="EMBL" id="MPL63523.1"/>
    </source>
</evidence>
<comment type="caution">
    <text evidence="3">The sequence shown here is derived from an EMBL/GenBank/DDBJ whole genome shotgun (WGS) entry which is preliminary data.</text>
</comment>
<dbReference type="PIRSF" id="PIRSF037847">
    <property type="entry name" value="NiaR"/>
    <property type="match status" value="1"/>
</dbReference>
<accession>A0A644T9A0</accession>
<dbReference type="Pfam" id="PF02829">
    <property type="entry name" value="3H"/>
    <property type="match status" value="1"/>
</dbReference>
<dbReference type="InterPro" id="IPR013196">
    <property type="entry name" value="HTH_11"/>
</dbReference>
<dbReference type="InterPro" id="IPR035922">
    <property type="entry name" value="3H_dom_sf"/>
</dbReference>
<dbReference type="GO" id="GO:0036094">
    <property type="term" value="F:small molecule binding"/>
    <property type="evidence" value="ECO:0007669"/>
    <property type="project" value="InterPro"/>
</dbReference>
<feature type="domain" description="Helix-turn-helix type 11" evidence="2">
    <location>
        <begin position="6"/>
        <end position="58"/>
    </location>
</feature>
<dbReference type="PANTHER" id="PTHR40068">
    <property type="entry name" value="TRANSCRIPTION REPRESSOR NIAR-RELATED"/>
    <property type="match status" value="1"/>
</dbReference>
<dbReference type="InterPro" id="IPR026043">
    <property type="entry name" value="NadR"/>
</dbReference>
<dbReference type="Gene3D" id="3.30.1340.20">
    <property type="entry name" value="3H domain"/>
    <property type="match status" value="1"/>
</dbReference>
<dbReference type="AlphaFoldDB" id="A0A644T9A0"/>
<sequence length="175" mass="18839">MDAKERRTALCTILKETEQPVTGTELAKMLGVSRQVIVGDIALLRAGGVHVYATPQGYVVPVTEDSNKITATLACRHTQEGLADELNIIVDNGGKVIDVVVEHPLYGEIRANLMLKSRREVAEFIDMMAESGATPLLVVTGGVHLHTVEVPNRKALAKIEEQLKSSGILMSELGG</sequence>
<dbReference type="InterPro" id="IPR036390">
    <property type="entry name" value="WH_DNA-bd_sf"/>
</dbReference>
<protein>
    <submittedName>
        <fullName evidence="3">Putative transcription repressor NiaR</fullName>
    </submittedName>
</protein>
<dbReference type="InterPro" id="IPR036388">
    <property type="entry name" value="WH-like_DNA-bd_sf"/>
</dbReference>
<dbReference type="Pfam" id="PF08279">
    <property type="entry name" value="HTH_11"/>
    <property type="match status" value="1"/>
</dbReference>
<dbReference type="PANTHER" id="PTHR40068:SF1">
    <property type="entry name" value="TRANSCRIPTION REPRESSOR NIAR-RELATED"/>
    <property type="match status" value="1"/>
</dbReference>
<gene>
    <name evidence="3" type="primary">niaR_1</name>
    <name evidence="3" type="ORF">SDC9_09160</name>
</gene>
<dbReference type="EMBL" id="VSSQ01000021">
    <property type="protein sequence ID" value="MPL63523.1"/>
    <property type="molecule type" value="Genomic_DNA"/>
</dbReference>
<dbReference type="Gene3D" id="1.10.10.10">
    <property type="entry name" value="Winged helix-like DNA-binding domain superfamily/Winged helix DNA-binding domain"/>
    <property type="match status" value="1"/>
</dbReference>
<name>A0A644T9A0_9ZZZZ</name>